<dbReference type="PANTHER" id="PTHR30069">
    <property type="entry name" value="TONB-DEPENDENT OUTER MEMBRANE RECEPTOR"/>
    <property type="match status" value="1"/>
</dbReference>
<dbReference type="InterPro" id="IPR036942">
    <property type="entry name" value="Beta-barrel_TonB_sf"/>
</dbReference>
<keyword evidence="4 8" id="KW-0812">Transmembrane</keyword>
<dbReference type="Pfam" id="PF00593">
    <property type="entry name" value="TonB_dep_Rec_b-barrel"/>
    <property type="match status" value="1"/>
</dbReference>
<keyword evidence="7 8" id="KW-0998">Cell outer membrane</keyword>
<dbReference type="SUPFAM" id="SSF56935">
    <property type="entry name" value="Porins"/>
    <property type="match status" value="1"/>
</dbReference>
<dbReference type="OrthoDB" id="5332150at2"/>
<name>A0A4V2G6D7_9GAMM</name>
<feature type="domain" description="TonB-dependent receptor-like beta-barrel" evidence="11">
    <location>
        <begin position="195"/>
        <end position="632"/>
    </location>
</feature>
<evidence type="ECO:0000256" key="8">
    <source>
        <dbReference type="PROSITE-ProRule" id="PRU01360"/>
    </source>
</evidence>
<dbReference type="GO" id="GO:0009279">
    <property type="term" value="C:cell outer membrane"/>
    <property type="evidence" value="ECO:0007669"/>
    <property type="project" value="UniProtKB-SubCell"/>
</dbReference>
<feature type="domain" description="TonB-dependent receptor plug" evidence="12">
    <location>
        <begin position="56"/>
        <end position="142"/>
    </location>
</feature>
<dbReference type="PANTHER" id="PTHR30069:SF49">
    <property type="entry name" value="OUTER MEMBRANE PROTEIN C"/>
    <property type="match status" value="1"/>
</dbReference>
<keyword evidence="2 8" id="KW-0813">Transport</keyword>
<keyword evidence="14" id="KW-1185">Reference proteome</keyword>
<keyword evidence="10" id="KW-0732">Signal</keyword>
<evidence type="ECO:0000256" key="2">
    <source>
        <dbReference type="ARBA" id="ARBA00022448"/>
    </source>
</evidence>
<keyword evidence="3 8" id="KW-1134">Transmembrane beta strand</keyword>
<organism evidence="13 14">
    <name type="scientific">Fluviicoccus keumensis</name>
    <dbReference type="NCBI Taxonomy" id="1435465"/>
    <lineage>
        <taxon>Bacteria</taxon>
        <taxon>Pseudomonadati</taxon>
        <taxon>Pseudomonadota</taxon>
        <taxon>Gammaproteobacteria</taxon>
        <taxon>Moraxellales</taxon>
        <taxon>Moraxellaceae</taxon>
        <taxon>Fluviicoccus</taxon>
    </lineage>
</organism>
<dbReference type="InterPro" id="IPR012910">
    <property type="entry name" value="Plug_dom"/>
</dbReference>
<dbReference type="InterPro" id="IPR010100">
    <property type="entry name" value="TonB-dep_Cu_rcpt"/>
</dbReference>
<dbReference type="GO" id="GO:0044718">
    <property type="term" value="P:siderophore transmembrane transport"/>
    <property type="evidence" value="ECO:0007669"/>
    <property type="project" value="TreeGrafter"/>
</dbReference>
<dbReference type="AlphaFoldDB" id="A0A4V2G6D7"/>
<sequence>MTLRPKLLPLAILSVLSAAAHADEELRLPAVVVTATAMEQPLHVETDPRSPRQPLPAHDGADALKTIPGFNVVRKGGTDGDATFRGLAGSRLGILVDGENILGGCNARMDAPTAYIYPEIYNAVTVIKGPQSVQHGPGNSAATVLFERKMPPFAESGIRGYASLLAGSAGRHDELVDAAFGNRLGYVQLTGSNSASDDYSDGDGNAVHAEYRRHSVNGALGWTPDANTRFELAAAQSDGEAAYADRAMDGTQFLRDSANLRAEWKQLGRLDQLEVHLFANSVDHIMDDQTLRTPGMMGYANLKRETKGGKVSGRLALGDATELTLGIDAQDNDHSSRSAPPSGVYKAWADDASFSQQGLFAELEQAVGERQRVITGARFDRWEATDLRQSIMVMTMGGMAMHMNPTAGHSRDDNLSSGFLRYERELADSPTTVFAGLSESERFPDYWELIAKRGVSGDSAFDSAAPEQTLQLDAGAIYKNGDRELSAAVFANRINDYLLVDFSSGTMDQKATGVTRNIDARTWGAELGGSQRFGAWKADASLAYARGDNRTDGTALAQVSPLELRIGLNYAAATWSLGALLRAVDDQSRVDIGKGNIVGKDIGTTPGFVVFSVNSSWQPWTGGLLSAGVDNLFDVTYAEAVSRAGGTIPGYVQTTRVNEPGRTLWLKLAQRF</sequence>
<comment type="similarity">
    <text evidence="8 9">Belongs to the TonB-dependent receptor family.</text>
</comment>
<keyword evidence="13" id="KW-0675">Receptor</keyword>
<dbReference type="CDD" id="cd01347">
    <property type="entry name" value="ligand_gated_channel"/>
    <property type="match status" value="1"/>
</dbReference>
<comment type="caution">
    <text evidence="13">The sequence shown here is derived from an EMBL/GenBank/DDBJ whole genome shotgun (WGS) entry which is preliminary data.</text>
</comment>
<evidence type="ECO:0000256" key="9">
    <source>
        <dbReference type="RuleBase" id="RU003357"/>
    </source>
</evidence>
<evidence type="ECO:0000256" key="6">
    <source>
        <dbReference type="ARBA" id="ARBA00023136"/>
    </source>
</evidence>
<dbReference type="NCBIfam" id="TIGR01778">
    <property type="entry name" value="TonB-copper"/>
    <property type="match status" value="1"/>
</dbReference>
<proteinExistence type="inferred from homology"/>
<evidence type="ECO:0000256" key="3">
    <source>
        <dbReference type="ARBA" id="ARBA00022452"/>
    </source>
</evidence>
<feature type="chain" id="PRO_5020415866" evidence="10">
    <location>
        <begin position="23"/>
        <end position="672"/>
    </location>
</feature>
<evidence type="ECO:0000313" key="14">
    <source>
        <dbReference type="Proteomes" id="UP000292423"/>
    </source>
</evidence>
<comment type="subcellular location">
    <subcellularLocation>
        <location evidence="1 8">Cell outer membrane</location>
        <topology evidence="1 8">Multi-pass membrane protein</topology>
    </subcellularLocation>
</comment>
<reference evidence="13 14" key="1">
    <citation type="submission" date="2019-02" db="EMBL/GenBank/DDBJ databases">
        <title>Genomic Encyclopedia of Type Strains, Phase IV (KMG-IV): sequencing the most valuable type-strain genomes for metagenomic binning, comparative biology and taxonomic classification.</title>
        <authorList>
            <person name="Goeker M."/>
        </authorList>
    </citation>
    <scope>NUCLEOTIDE SEQUENCE [LARGE SCALE GENOMIC DNA]</scope>
    <source>
        <strain evidence="13 14">DSM 105135</strain>
    </source>
</reference>
<evidence type="ECO:0000256" key="10">
    <source>
        <dbReference type="SAM" id="SignalP"/>
    </source>
</evidence>
<keyword evidence="6 8" id="KW-0472">Membrane</keyword>
<dbReference type="Pfam" id="PF07715">
    <property type="entry name" value="Plug"/>
    <property type="match status" value="1"/>
</dbReference>
<keyword evidence="5 9" id="KW-0798">TonB box</keyword>
<evidence type="ECO:0000313" key="13">
    <source>
        <dbReference type="EMBL" id="RZU48226.1"/>
    </source>
</evidence>
<evidence type="ECO:0000256" key="7">
    <source>
        <dbReference type="ARBA" id="ARBA00023237"/>
    </source>
</evidence>
<gene>
    <name evidence="13" type="ORF">EV700_0017</name>
</gene>
<dbReference type="RefSeq" id="WP_130410322.1">
    <property type="nucleotide sequence ID" value="NZ_SHKX01000001.1"/>
</dbReference>
<evidence type="ECO:0000256" key="4">
    <source>
        <dbReference type="ARBA" id="ARBA00022692"/>
    </source>
</evidence>
<dbReference type="Proteomes" id="UP000292423">
    <property type="component" value="Unassembled WGS sequence"/>
</dbReference>
<protein>
    <submittedName>
        <fullName evidence="13">Iron complex outermembrane receptor protein</fullName>
    </submittedName>
</protein>
<dbReference type="Gene3D" id="2.170.130.10">
    <property type="entry name" value="TonB-dependent receptor, plug domain"/>
    <property type="match status" value="1"/>
</dbReference>
<evidence type="ECO:0000256" key="1">
    <source>
        <dbReference type="ARBA" id="ARBA00004571"/>
    </source>
</evidence>
<dbReference type="Gene3D" id="2.40.170.20">
    <property type="entry name" value="TonB-dependent receptor, beta-barrel domain"/>
    <property type="match status" value="1"/>
</dbReference>
<dbReference type="PROSITE" id="PS52016">
    <property type="entry name" value="TONB_DEPENDENT_REC_3"/>
    <property type="match status" value="1"/>
</dbReference>
<dbReference type="InterPro" id="IPR037066">
    <property type="entry name" value="Plug_dom_sf"/>
</dbReference>
<dbReference type="InterPro" id="IPR039426">
    <property type="entry name" value="TonB-dep_rcpt-like"/>
</dbReference>
<evidence type="ECO:0000259" key="12">
    <source>
        <dbReference type="Pfam" id="PF07715"/>
    </source>
</evidence>
<dbReference type="InterPro" id="IPR000531">
    <property type="entry name" value="Beta-barrel_TonB"/>
</dbReference>
<evidence type="ECO:0000256" key="5">
    <source>
        <dbReference type="ARBA" id="ARBA00023077"/>
    </source>
</evidence>
<dbReference type="EMBL" id="SHKX01000001">
    <property type="protein sequence ID" value="RZU48226.1"/>
    <property type="molecule type" value="Genomic_DNA"/>
</dbReference>
<accession>A0A4V2G6D7</accession>
<evidence type="ECO:0000259" key="11">
    <source>
        <dbReference type="Pfam" id="PF00593"/>
    </source>
</evidence>
<feature type="signal peptide" evidence="10">
    <location>
        <begin position="1"/>
        <end position="22"/>
    </location>
</feature>
<dbReference type="GO" id="GO:0015344">
    <property type="term" value="F:siderophore uptake transmembrane transporter activity"/>
    <property type="evidence" value="ECO:0007669"/>
    <property type="project" value="TreeGrafter"/>
</dbReference>